<dbReference type="EMBL" id="JAQNDN010000016">
    <property type="protein sequence ID" value="MDC0671621.1"/>
    <property type="molecule type" value="Genomic_DNA"/>
</dbReference>
<name>A0ABT5BBW5_9BACT</name>
<dbReference type="Proteomes" id="UP001217838">
    <property type="component" value="Unassembled WGS sequence"/>
</dbReference>
<feature type="transmembrane region" description="Helical" evidence="2">
    <location>
        <begin position="307"/>
        <end position="328"/>
    </location>
</feature>
<evidence type="ECO:0000313" key="4">
    <source>
        <dbReference type="Proteomes" id="UP001217838"/>
    </source>
</evidence>
<keyword evidence="2" id="KW-0812">Transmembrane</keyword>
<evidence type="ECO:0000313" key="3">
    <source>
        <dbReference type="EMBL" id="MDC0671621.1"/>
    </source>
</evidence>
<feature type="compositionally biased region" description="Basic and acidic residues" evidence="1">
    <location>
        <begin position="118"/>
        <end position="141"/>
    </location>
</feature>
<feature type="region of interest" description="Disordered" evidence="1">
    <location>
        <begin position="107"/>
        <end position="141"/>
    </location>
</feature>
<reference evidence="3 4" key="1">
    <citation type="submission" date="2022-11" db="EMBL/GenBank/DDBJ databases">
        <title>Minimal conservation of predation-associated metabolite biosynthetic gene clusters underscores biosynthetic potential of Myxococcota including descriptions for ten novel species: Archangium lansinium sp. nov., Myxococcus landrumus sp. nov., Nannocystis bai.</title>
        <authorList>
            <person name="Ahearne A."/>
            <person name="Stevens C."/>
            <person name="Dowd S."/>
        </authorList>
    </citation>
    <scope>NUCLEOTIDE SEQUENCE [LARGE SCALE GENOMIC DNA]</scope>
    <source>
        <strain evidence="3 4">NCELM</strain>
    </source>
</reference>
<keyword evidence="2" id="KW-0472">Membrane</keyword>
<evidence type="ECO:0000256" key="2">
    <source>
        <dbReference type="SAM" id="Phobius"/>
    </source>
</evidence>
<feature type="region of interest" description="Disordered" evidence="1">
    <location>
        <begin position="201"/>
        <end position="226"/>
    </location>
</feature>
<dbReference type="RefSeq" id="WP_272002099.1">
    <property type="nucleotide sequence ID" value="NZ_JAQNDN010000016.1"/>
</dbReference>
<evidence type="ECO:0000256" key="1">
    <source>
        <dbReference type="SAM" id="MobiDB-lite"/>
    </source>
</evidence>
<organism evidence="3 4">
    <name type="scientific">Nannocystis radixulma</name>
    <dbReference type="NCBI Taxonomy" id="2995305"/>
    <lineage>
        <taxon>Bacteria</taxon>
        <taxon>Pseudomonadati</taxon>
        <taxon>Myxococcota</taxon>
        <taxon>Polyangia</taxon>
        <taxon>Nannocystales</taxon>
        <taxon>Nannocystaceae</taxon>
        <taxon>Nannocystis</taxon>
    </lineage>
</organism>
<keyword evidence="4" id="KW-1185">Reference proteome</keyword>
<proteinExistence type="predicted"/>
<sequence>MIKDSVPYRTAEYAAYQIPIAWTARTRRKALQAVGDDPAQLGELIAAYGLVRPGDAAGAAAPTTSTPRSRGSARPRARAFLAYVTGTGAASRAQAAALRRRRAAGESAAQLTYARPGRIRDHEPDRLPPPDLAEPDRRTAPKDSVFAGVCEAQPERLARAYFAAIDDGRGARERAEIAAALAEPDRAAAIATLDRLLADDPSSAPAPSWCRPTSRPPPRRSPPVTWRSGRLWRKSAALLDDADPTRADALRVQALLAEADLAATEDGRRMLLATAAELAPDDAELQARLSASAERTETATSAIRTRLAYGAGLAVGGLSLLLGLGGLFHRTRARS</sequence>
<comment type="caution">
    <text evidence="3">The sequence shown here is derived from an EMBL/GenBank/DDBJ whole genome shotgun (WGS) entry which is preliminary data.</text>
</comment>
<accession>A0ABT5BBW5</accession>
<keyword evidence="2" id="KW-1133">Transmembrane helix</keyword>
<protein>
    <submittedName>
        <fullName evidence="3">Uncharacterized protein</fullName>
    </submittedName>
</protein>
<gene>
    <name evidence="3" type="ORF">POL58_27995</name>
</gene>